<gene>
    <name evidence="1" type="ORF">FPANT_10966</name>
</gene>
<accession>A0A8H5KPX6</accession>
<evidence type="ECO:0000313" key="1">
    <source>
        <dbReference type="EMBL" id="KAF5576356.1"/>
    </source>
</evidence>
<organism evidence="1 2">
    <name type="scientific">Fusarium pseudoanthophilum</name>
    <dbReference type="NCBI Taxonomy" id="48495"/>
    <lineage>
        <taxon>Eukaryota</taxon>
        <taxon>Fungi</taxon>
        <taxon>Dikarya</taxon>
        <taxon>Ascomycota</taxon>
        <taxon>Pezizomycotina</taxon>
        <taxon>Sordariomycetes</taxon>
        <taxon>Hypocreomycetidae</taxon>
        <taxon>Hypocreales</taxon>
        <taxon>Nectriaceae</taxon>
        <taxon>Fusarium</taxon>
        <taxon>Fusarium fujikuroi species complex</taxon>
    </lineage>
</organism>
<comment type="caution">
    <text evidence="1">The sequence shown here is derived from an EMBL/GenBank/DDBJ whole genome shotgun (WGS) entry which is preliminary data.</text>
</comment>
<keyword evidence="2" id="KW-1185">Reference proteome</keyword>
<sequence>MSQPAATRLTHIHTTWDRRPMSKMKSLFALFIPIAETKLLMFIKKHKLHHHMDFWDDGFRLTIPLDNKAPQKALANLAAEMELGGLDKHYEFVAYVPTDTPDEFDRGVCIID</sequence>
<evidence type="ECO:0000313" key="2">
    <source>
        <dbReference type="Proteomes" id="UP000544095"/>
    </source>
</evidence>
<proteinExistence type="predicted"/>
<dbReference type="Proteomes" id="UP000544095">
    <property type="component" value="Unassembled WGS sequence"/>
</dbReference>
<name>A0A8H5KPX6_9HYPO</name>
<reference evidence="1 2" key="1">
    <citation type="submission" date="2020-05" db="EMBL/GenBank/DDBJ databases">
        <title>Identification and distribution of gene clusters putatively required for synthesis of sphingolipid metabolism inhibitors in phylogenetically diverse species of the filamentous fungus Fusarium.</title>
        <authorList>
            <person name="Kim H.-S."/>
            <person name="Busman M."/>
            <person name="Brown D.W."/>
            <person name="Divon H."/>
            <person name="Uhlig S."/>
            <person name="Proctor R.H."/>
        </authorList>
    </citation>
    <scope>NUCLEOTIDE SEQUENCE [LARGE SCALE GENOMIC DNA]</scope>
    <source>
        <strain evidence="1 2">NRRL 25211</strain>
    </source>
</reference>
<protein>
    <submittedName>
        <fullName evidence="1">Uncharacterized protein</fullName>
    </submittedName>
</protein>
<dbReference type="EMBL" id="JAAOAR010000644">
    <property type="protein sequence ID" value="KAF5576356.1"/>
    <property type="molecule type" value="Genomic_DNA"/>
</dbReference>
<dbReference type="AlphaFoldDB" id="A0A8H5KPX6"/>